<dbReference type="EMBL" id="BEXD01004008">
    <property type="protein sequence ID" value="GBC05449.1"/>
    <property type="molecule type" value="Genomic_DNA"/>
</dbReference>
<keyword evidence="1" id="KW-0479">Metal-binding</keyword>
<dbReference type="InterPro" id="IPR001841">
    <property type="entry name" value="Znf_RING"/>
</dbReference>
<dbReference type="Pfam" id="PF13639">
    <property type="entry name" value="zf-RING_2"/>
    <property type="match status" value="1"/>
</dbReference>
<dbReference type="AlphaFoldDB" id="A0A2Z6SI93"/>
<gene>
    <name evidence="4" type="ORF">RclHR1_06230009</name>
</gene>
<protein>
    <recommendedName>
        <fullName evidence="3">RING-type domain-containing protein</fullName>
    </recommendedName>
</protein>
<reference evidence="4 5" key="1">
    <citation type="submission" date="2017-11" db="EMBL/GenBank/DDBJ databases">
        <title>The genome of Rhizophagus clarus HR1 reveals common genetic basis of auxotrophy among arbuscular mycorrhizal fungi.</title>
        <authorList>
            <person name="Kobayashi Y."/>
        </authorList>
    </citation>
    <scope>NUCLEOTIDE SEQUENCE [LARGE SCALE GENOMIC DNA]</scope>
    <source>
        <strain evidence="4 5">HR1</strain>
    </source>
</reference>
<keyword evidence="5" id="KW-1185">Reference proteome</keyword>
<dbReference type="Proteomes" id="UP000247702">
    <property type="component" value="Unassembled WGS sequence"/>
</dbReference>
<evidence type="ECO:0000256" key="2">
    <source>
        <dbReference type="SAM" id="MobiDB-lite"/>
    </source>
</evidence>
<feature type="compositionally biased region" description="Basic and acidic residues" evidence="2">
    <location>
        <begin position="137"/>
        <end position="151"/>
    </location>
</feature>
<sequence length="323" mass="35783">MDKSYIEALAMNIVSKANALPSSSENTTIPKVDPCPICGDDIYTLEQDIIKEFTLASCGHIFHQKCLEEYLVDGETSCPYDGCNRDIETYLSPELLNGEKTALMDIDDNGAEGSEILIGSGDVAPEEQRVAYISSTDQKKRTRESSTEKSSNKKAKKTGGKKVSSMLKQLIEELLTDVPAPTAGENLEEANDNVVGIFLQLSNRIDNAETKNEDASRGLIHSYFDFGEALFNRYKELKPTYGKEGSRALVKSEVRKEIPETKFSDDALKKRMERARKMFRIFNTIGKEKIARVKSIPPGFILNLTVDDTDYVIAEVLKGAGTA</sequence>
<feature type="domain" description="RING-type" evidence="3">
    <location>
        <begin position="35"/>
        <end position="81"/>
    </location>
</feature>
<dbReference type="CDD" id="cd16448">
    <property type="entry name" value="RING-H2"/>
    <property type="match status" value="1"/>
</dbReference>
<name>A0A2Z6SI93_9GLOM</name>
<accession>A0A2Z6SI93</accession>
<dbReference type="Gene3D" id="3.30.40.10">
    <property type="entry name" value="Zinc/RING finger domain, C3HC4 (zinc finger)"/>
    <property type="match status" value="1"/>
</dbReference>
<dbReference type="SUPFAM" id="SSF57850">
    <property type="entry name" value="RING/U-box"/>
    <property type="match status" value="1"/>
</dbReference>
<evidence type="ECO:0000259" key="3">
    <source>
        <dbReference type="PROSITE" id="PS50089"/>
    </source>
</evidence>
<feature type="region of interest" description="Disordered" evidence="2">
    <location>
        <begin position="133"/>
        <end position="162"/>
    </location>
</feature>
<evidence type="ECO:0000313" key="4">
    <source>
        <dbReference type="EMBL" id="GBC05449.1"/>
    </source>
</evidence>
<dbReference type="PROSITE" id="PS50089">
    <property type="entry name" value="ZF_RING_2"/>
    <property type="match status" value="1"/>
</dbReference>
<keyword evidence="1" id="KW-0863">Zinc-finger</keyword>
<dbReference type="InterPro" id="IPR013083">
    <property type="entry name" value="Znf_RING/FYVE/PHD"/>
</dbReference>
<dbReference type="GO" id="GO:0008270">
    <property type="term" value="F:zinc ion binding"/>
    <property type="evidence" value="ECO:0007669"/>
    <property type="project" value="UniProtKB-KW"/>
</dbReference>
<proteinExistence type="predicted"/>
<dbReference type="SMART" id="SM00184">
    <property type="entry name" value="RING"/>
    <property type="match status" value="1"/>
</dbReference>
<keyword evidence="1" id="KW-0862">Zinc</keyword>
<organism evidence="4 5">
    <name type="scientific">Rhizophagus clarus</name>
    <dbReference type="NCBI Taxonomy" id="94130"/>
    <lineage>
        <taxon>Eukaryota</taxon>
        <taxon>Fungi</taxon>
        <taxon>Fungi incertae sedis</taxon>
        <taxon>Mucoromycota</taxon>
        <taxon>Glomeromycotina</taxon>
        <taxon>Glomeromycetes</taxon>
        <taxon>Glomerales</taxon>
        <taxon>Glomeraceae</taxon>
        <taxon>Rhizophagus</taxon>
    </lineage>
</organism>
<comment type="caution">
    <text evidence="4">The sequence shown here is derived from an EMBL/GenBank/DDBJ whole genome shotgun (WGS) entry which is preliminary data.</text>
</comment>
<evidence type="ECO:0000256" key="1">
    <source>
        <dbReference type="PROSITE-ProRule" id="PRU00175"/>
    </source>
</evidence>
<evidence type="ECO:0000313" key="5">
    <source>
        <dbReference type="Proteomes" id="UP000247702"/>
    </source>
</evidence>